<dbReference type="AlphaFoldDB" id="A0AAN1XAW7"/>
<evidence type="ECO:0000313" key="2">
    <source>
        <dbReference type="Proteomes" id="UP001320326"/>
    </source>
</evidence>
<evidence type="ECO:0000313" key="1">
    <source>
        <dbReference type="EMBL" id="BCK87988.1"/>
    </source>
</evidence>
<proteinExistence type="predicted"/>
<keyword evidence="2" id="KW-1185">Reference proteome</keyword>
<protein>
    <submittedName>
        <fullName evidence="1">Uncharacterized protein</fullName>
    </submittedName>
</protein>
<gene>
    <name evidence="1" type="ORF">MIZ01_1786</name>
</gene>
<name>A0AAN1XAW7_9PROT</name>
<accession>A0AAN1XAW7</accession>
<reference evidence="1 2" key="1">
    <citation type="journal article" date="2022" name="Int. J. Syst. Evol. Microbiol.">
        <title>&lt;i&gt;Sideroxyarcus emersonii&lt;/i&gt; gen. nov. sp. nov., a neutrophilic, microaerobic iron- and thiosulfate-oxidizing bacterium isolated from iron-rich wetland sediment.</title>
        <authorList>
            <person name="Kato S."/>
            <person name="Itoh T."/>
            <person name="Iino T."/>
            <person name="Ohkuma M."/>
        </authorList>
    </citation>
    <scope>NUCLEOTIDE SEQUENCE [LARGE SCALE GENOMIC DNA]</scope>
    <source>
        <strain evidence="1 2">MIZ01</strain>
    </source>
</reference>
<sequence>MRFPSARTCKTLVCLSLAAALWVPLLVLGDEVPVSPPEMVGPPPEMAGPPLPPAAPQDAANMLDTPRDYLSGKLVGLVSSIDRFFGDDRHYQESNDSVFEMDVNRVAGYAGQPGFTFSGRANVHLPIAEQKLHLLLETNPDKNAVVDPTQIQQLPQQPNEPAAQQSFGAALRFMQQEAERWHLSADGGLKFQGLSTTPFARTRASVEMSPLEEWRVKLTETAFWFNTIGAGETTQMDIDHTISEPVLFRATSSANWLNNTQNFDLRQDLTVFHTLDERRAMMYQASAIGVSQPTTQVIDYVVLMQYRYRLHRKWMFFDFSPQLHFPRERQFRPSPQFSFRLEMLFDELK</sequence>
<dbReference type="KEGG" id="seme:MIZ01_1786"/>
<dbReference type="EMBL" id="AP023423">
    <property type="protein sequence ID" value="BCK87988.1"/>
    <property type="molecule type" value="Genomic_DNA"/>
</dbReference>
<dbReference type="Proteomes" id="UP001320326">
    <property type="component" value="Chromosome"/>
</dbReference>
<organism evidence="1 2">
    <name type="scientific">Sideroxyarcus emersonii</name>
    <dbReference type="NCBI Taxonomy" id="2764705"/>
    <lineage>
        <taxon>Bacteria</taxon>
        <taxon>Pseudomonadati</taxon>
        <taxon>Pseudomonadota</taxon>
        <taxon>Betaproteobacteria</taxon>
        <taxon>Nitrosomonadales</taxon>
        <taxon>Gallionellaceae</taxon>
        <taxon>Sideroxyarcus</taxon>
    </lineage>
</organism>